<feature type="compositionally biased region" description="Polar residues" evidence="1">
    <location>
        <begin position="1"/>
        <end position="10"/>
    </location>
</feature>
<evidence type="ECO:0000313" key="3">
    <source>
        <dbReference type="Proteomes" id="UP000503349"/>
    </source>
</evidence>
<name>A0A6G1Q3F8_CHAAH</name>
<reference evidence="3" key="2">
    <citation type="submission" date="2019-02" db="EMBL/GenBank/DDBJ databases">
        <title>Opniocepnalus argus Var Kimnra genome.</title>
        <authorList>
            <person name="Zhou C."/>
            <person name="Xiao S."/>
        </authorList>
    </citation>
    <scope>NUCLEOTIDE SEQUENCE [LARGE SCALE GENOMIC DNA]</scope>
</reference>
<dbReference type="AlphaFoldDB" id="A0A6G1Q3F8"/>
<protein>
    <submittedName>
        <fullName evidence="2">Uncharacterized protein</fullName>
    </submittedName>
</protein>
<sequence>MQKAASSNPTLMGVALPSHQGRPCPDSRQKWEGCDRKGTCQINMRNIFRFGDP</sequence>
<evidence type="ECO:0000313" key="2">
    <source>
        <dbReference type="EMBL" id="KAF3697065.1"/>
    </source>
</evidence>
<organism evidence="2 3">
    <name type="scientific">Channa argus</name>
    <name type="common">Northern snakehead</name>
    <name type="synonym">Ophicephalus argus</name>
    <dbReference type="NCBI Taxonomy" id="215402"/>
    <lineage>
        <taxon>Eukaryota</taxon>
        <taxon>Metazoa</taxon>
        <taxon>Chordata</taxon>
        <taxon>Craniata</taxon>
        <taxon>Vertebrata</taxon>
        <taxon>Euteleostomi</taxon>
        <taxon>Actinopterygii</taxon>
        <taxon>Neopterygii</taxon>
        <taxon>Teleostei</taxon>
        <taxon>Neoteleostei</taxon>
        <taxon>Acanthomorphata</taxon>
        <taxon>Anabantaria</taxon>
        <taxon>Anabantiformes</taxon>
        <taxon>Channoidei</taxon>
        <taxon>Channidae</taxon>
        <taxon>Channa</taxon>
    </lineage>
</organism>
<gene>
    <name evidence="2" type="ORF">EXN66_Car012745</name>
</gene>
<feature type="region of interest" description="Disordered" evidence="1">
    <location>
        <begin position="1"/>
        <end position="30"/>
    </location>
</feature>
<evidence type="ECO:0000256" key="1">
    <source>
        <dbReference type="SAM" id="MobiDB-lite"/>
    </source>
</evidence>
<dbReference type="EMBL" id="CM015723">
    <property type="protein sequence ID" value="KAF3697065.1"/>
    <property type="molecule type" value="Genomic_DNA"/>
</dbReference>
<proteinExistence type="predicted"/>
<reference evidence="2 3" key="1">
    <citation type="submission" date="2019-02" db="EMBL/GenBank/DDBJ databases">
        <title>Opniocepnalus argus genome.</title>
        <authorList>
            <person name="Zhou C."/>
            <person name="Xiao S."/>
        </authorList>
    </citation>
    <scope>NUCLEOTIDE SEQUENCE [LARGE SCALE GENOMIC DNA]</scope>
    <source>
        <strain evidence="2">OARG1902GOOAL</strain>
        <tissue evidence="2">Muscle</tissue>
    </source>
</reference>
<dbReference type="Proteomes" id="UP000503349">
    <property type="component" value="Chromosome 12"/>
</dbReference>
<accession>A0A6G1Q3F8</accession>
<keyword evidence="3" id="KW-1185">Reference proteome</keyword>